<sequence>MARPVEYDLNKVLDSAMEIFWQKGYEGVSMAELVSYTGLNRRTMYSLFTDKEGLFKDALENYYSKLSAQKLTILKNNPGKKGIELFFESFTFKKDFKGCLFSNTMREKDFVTEETYNITKEYFNNVRLGMEENLTQAKKDGDFSGDVKAMALTIETFIHGFHVHGKYNSSKEDSRLIIKNLLSMIR</sequence>
<dbReference type="InterPro" id="IPR036271">
    <property type="entry name" value="Tet_transcr_reg_TetR-rel_C_sf"/>
</dbReference>
<name>A0A6M8EXT9_9BACT</name>
<proteinExistence type="predicted"/>
<accession>A0A6M8EXT9</accession>
<evidence type="ECO:0000256" key="2">
    <source>
        <dbReference type="ARBA" id="ARBA00023125"/>
    </source>
</evidence>
<evidence type="ECO:0000313" key="6">
    <source>
        <dbReference type="EMBL" id="QKE29365.1"/>
    </source>
</evidence>
<gene>
    <name evidence="6" type="ORF">AACT_2240</name>
</gene>
<dbReference type="Pfam" id="PF00440">
    <property type="entry name" value="TetR_N"/>
    <property type="match status" value="1"/>
</dbReference>
<dbReference type="Gene3D" id="1.10.10.60">
    <property type="entry name" value="Homeodomain-like"/>
    <property type="match status" value="1"/>
</dbReference>
<keyword evidence="2 4" id="KW-0238">DNA-binding</keyword>
<evidence type="ECO:0000256" key="3">
    <source>
        <dbReference type="ARBA" id="ARBA00023163"/>
    </source>
</evidence>
<dbReference type="SUPFAM" id="SSF46689">
    <property type="entry name" value="Homeodomain-like"/>
    <property type="match status" value="1"/>
</dbReference>
<keyword evidence="3" id="KW-0804">Transcription</keyword>
<evidence type="ECO:0000256" key="4">
    <source>
        <dbReference type="PROSITE-ProRule" id="PRU00335"/>
    </source>
</evidence>
<dbReference type="KEGG" id="paco:AACT_2240"/>
<dbReference type="Gene3D" id="1.10.357.10">
    <property type="entry name" value="Tetracycline Repressor, domain 2"/>
    <property type="match status" value="1"/>
</dbReference>
<evidence type="ECO:0000256" key="1">
    <source>
        <dbReference type="ARBA" id="ARBA00023015"/>
    </source>
</evidence>
<protein>
    <submittedName>
        <fullName evidence="6">Transcriptional regulator, TetR/AcrR family</fullName>
    </submittedName>
</protein>
<reference evidence="6 7" key="1">
    <citation type="submission" date="2019-08" db="EMBL/GenBank/DDBJ databases">
        <title>Complete genome sequence of Arcobacter acticola.</title>
        <authorList>
            <person name="Miller W."/>
        </authorList>
    </citation>
    <scope>NUCLEOTIDE SEQUENCE [LARGE SCALE GENOMIC DNA]</scope>
    <source>
        <strain evidence="6 7">KCTC 52212</strain>
    </source>
</reference>
<dbReference type="PROSITE" id="PS50977">
    <property type="entry name" value="HTH_TETR_2"/>
    <property type="match status" value="1"/>
</dbReference>
<dbReference type="InterPro" id="IPR001647">
    <property type="entry name" value="HTH_TetR"/>
</dbReference>
<dbReference type="EMBL" id="CP042652">
    <property type="protein sequence ID" value="QKE29365.1"/>
    <property type="molecule type" value="Genomic_DNA"/>
</dbReference>
<organism evidence="6 7">
    <name type="scientific">Arcobacter acticola</name>
    <dbReference type="NCBI Taxonomy" id="1849015"/>
    <lineage>
        <taxon>Bacteria</taxon>
        <taxon>Pseudomonadati</taxon>
        <taxon>Campylobacterota</taxon>
        <taxon>Epsilonproteobacteria</taxon>
        <taxon>Campylobacterales</taxon>
        <taxon>Arcobacteraceae</taxon>
        <taxon>Arcobacter</taxon>
    </lineage>
</organism>
<dbReference type="AlphaFoldDB" id="A0A6M8EXT9"/>
<dbReference type="GO" id="GO:0003677">
    <property type="term" value="F:DNA binding"/>
    <property type="evidence" value="ECO:0007669"/>
    <property type="project" value="UniProtKB-UniRule"/>
</dbReference>
<dbReference type="InterPro" id="IPR009057">
    <property type="entry name" value="Homeodomain-like_sf"/>
</dbReference>
<keyword evidence="7" id="KW-1185">Reference proteome</keyword>
<feature type="domain" description="HTH tetR-type" evidence="5">
    <location>
        <begin position="6"/>
        <end position="66"/>
    </location>
</feature>
<feature type="DNA-binding region" description="H-T-H motif" evidence="4">
    <location>
        <begin position="29"/>
        <end position="48"/>
    </location>
</feature>
<dbReference type="RefSeq" id="WP_172127023.1">
    <property type="nucleotide sequence ID" value="NZ_CP042652.1"/>
</dbReference>
<dbReference type="PRINTS" id="PR00455">
    <property type="entry name" value="HTHTETR"/>
</dbReference>
<keyword evidence="1" id="KW-0805">Transcription regulation</keyword>
<dbReference type="PANTHER" id="PTHR47506">
    <property type="entry name" value="TRANSCRIPTIONAL REGULATORY PROTEIN"/>
    <property type="match status" value="1"/>
</dbReference>
<dbReference type="PANTHER" id="PTHR47506:SF10">
    <property type="entry name" value="TRANSCRIPTIONAL REGULATORY PROTEIN"/>
    <property type="match status" value="1"/>
</dbReference>
<dbReference type="Proteomes" id="UP000503483">
    <property type="component" value="Chromosome"/>
</dbReference>
<dbReference type="SUPFAM" id="SSF48498">
    <property type="entry name" value="Tetracyclin repressor-like, C-terminal domain"/>
    <property type="match status" value="1"/>
</dbReference>
<evidence type="ECO:0000259" key="5">
    <source>
        <dbReference type="PROSITE" id="PS50977"/>
    </source>
</evidence>
<evidence type="ECO:0000313" key="7">
    <source>
        <dbReference type="Proteomes" id="UP000503483"/>
    </source>
</evidence>